<protein>
    <submittedName>
        <fullName evidence="2">Uncharacterized protein</fullName>
    </submittedName>
</protein>
<feature type="region of interest" description="Disordered" evidence="1">
    <location>
        <begin position="1"/>
        <end position="166"/>
    </location>
</feature>
<reference evidence="2 3" key="1">
    <citation type="journal article" date="2024" name="BMC Genomics">
        <title>Genome assembly of redclaw crayfish (Cherax quadricarinatus) provides insights into its immune adaptation and hypoxia tolerance.</title>
        <authorList>
            <person name="Liu Z."/>
            <person name="Zheng J."/>
            <person name="Li H."/>
            <person name="Fang K."/>
            <person name="Wang S."/>
            <person name="He J."/>
            <person name="Zhou D."/>
            <person name="Weng S."/>
            <person name="Chi M."/>
            <person name="Gu Z."/>
            <person name="He J."/>
            <person name="Li F."/>
            <person name="Wang M."/>
        </authorList>
    </citation>
    <scope>NUCLEOTIDE SEQUENCE [LARGE SCALE GENOMIC DNA]</scope>
    <source>
        <strain evidence="2">ZL_2023a</strain>
    </source>
</reference>
<dbReference type="Proteomes" id="UP001445076">
    <property type="component" value="Unassembled WGS sequence"/>
</dbReference>
<dbReference type="AlphaFoldDB" id="A0AAW0WJE0"/>
<feature type="compositionally biased region" description="Basic and acidic residues" evidence="1">
    <location>
        <begin position="95"/>
        <end position="105"/>
    </location>
</feature>
<feature type="non-terminal residue" evidence="2">
    <location>
        <position position="1"/>
    </location>
</feature>
<gene>
    <name evidence="2" type="ORF">OTU49_009554</name>
</gene>
<feature type="compositionally biased region" description="Basic residues" evidence="1">
    <location>
        <begin position="122"/>
        <end position="135"/>
    </location>
</feature>
<feature type="compositionally biased region" description="Basic and acidic residues" evidence="1">
    <location>
        <begin position="34"/>
        <end position="73"/>
    </location>
</feature>
<name>A0AAW0WJE0_CHEQU</name>
<organism evidence="2 3">
    <name type="scientific">Cherax quadricarinatus</name>
    <name type="common">Australian red claw crayfish</name>
    <dbReference type="NCBI Taxonomy" id="27406"/>
    <lineage>
        <taxon>Eukaryota</taxon>
        <taxon>Metazoa</taxon>
        <taxon>Ecdysozoa</taxon>
        <taxon>Arthropoda</taxon>
        <taxon>Crustacea</taxon>
        <taxon>Multicrustacea</taxon>
        <taxon>Malacostraca</taxon>
        <taxon>Eumalacostraca</taxon>
        <taxon>Eucarida</taxon>
        <taxon>Decapoda</taxon>
        <taxon>Pleocyemata</taxon>
        <taxon>Astacidea</taxon>
        <taxon>Parastacoidea</taxon>
        <taxon>Parastacidae</taxon>
        <taxon>Cherax</taxon>
    </lineage>
</organism>
<evidence type="ECO:0000313" key="3">
    <source>
        <dbReference type="Proteomes" id="UP001445076"/>
    </source>
</evidence>
<evidence type="ECO:0000313" key="2">
    <source>
        <dbReference type="EMBL" id="KAK8727437.1"/>
    </source>
</evidence>
<feature type="compositionally biased region" description="Basic residues" evidence="1">
    <location>
        <begin position="1"/>
        <end position="16"/>
    </location>
</feature>
<feature type="compositionally biased region" description="Basic residues" evidence="1">
    <location>
        <begin position="74"/>
        <end position="92"/>
    </location>
</feature>
<comment type="caution">
    <text evidence="2">The sequence shown here is derived from an EMBL/GenBank/DDBJ whole genome shotgun (WGS) entry which is preliminary data.</text>
</comment>
<evidence type="ECO:0000256" key="1">
    <source>
        <dbReference type="SAM" id="MobiDB-lite"/>
    </source>
</evidence>
<sequence>HTTTNRRNKIRKKDCRRNKTEEGNRSSGTSQDLCEEKPSRREDREERARKRQERRDQKRREREERRKEKERRKQERKRKKEEKKKHKRKGCHNVRGVERGGRGDNEAVAEGAGEDVMCQARKERRNNTRKHRKKEKDKSTKTRGKEDKRIQSGDSLSSSLTEDHPQVLDPFEGLEWDGYSPDIWESQVAAGTSGLTEVTLGDSLNVTDPQKWLELVVAVDNTVIDFHGEDEVEKYVFTLFNIRERERG</sequence>
<feature type="compositionally biased region" description="Basic and acidic residues" evidence="1">
    <location>
        <begin position="136"/>
        <end position="151"/>
    </location>
</feature>
<accession>A0AAW0WJE0</accession>
<keyword evidence="3" id="KW-1185">Reference proteome</keyword>
<dbReference type="EMBL" id="JARKIK010000075">
    <property type="protein sequence ID" value="KAK8727437.1"/>
    <property type="molecule type" value="Genomic_DNA"/>
</dbReference>
<proteinExistence type="predicted"/>